<dbReference type="GO" id="GO:0000155">
    <property type="term" value="F:phosphorelay sensor kinase activity"/>
    <property type="evidence" value="ECO:0007669"/>
    <property type="project" value="InterPro"/>
</dbReference>
<dbReference type="EC" id="2.7.13.3" evidence="2"/>
<dbReference type="GO" id="GO:0005524">
    <property type="term" value="F:ATP binding"/>
    <property type="evidence" value="ECO:0007669"/>
    <property type="project" value="UniProtKB-KW"/>
</dbReference>
<dbReference type="EMBL" id="CP048877">
    <property type="protein sequence ID" value="QIJ72105.1"/>
    <property type="molecule type" value="Genomic_DNA"/>
</dbReference>
<comment type="catalytic activity">
    <reaction evidence="1">
        <text>ATP + protein L-histidine = ADP + protein N-phospho-L-histidine.</text>
        <dbReference type="EC" id="2.7.13.3"/>
    </reaction>
</comment>
<dbReference type="PANTHER" id="PTHR43065:SF10">
    <property type="entry name" value="PEROXIDE STRESS-ACTIVATED HISTIDINE KINASE MAK3"/>
    <property type="match status" value="1"/>
</dbReference>
<protein>
    <recommendedName>
        <fullName evidence="2">histidine kinase</fullName>
        <ecNumber evidence="2">2.7.13.3</ecNumber>
    </recommendedName>
</protein>
<keyword evidence="7" id="KW-0067">ATP-binding</keyword>
<keyword evidence="8" id="KW-0902">Two-component regulatory system</keyword>
<keyword evidence="6" id="KW-0418">Kinase</keyword>
<evidence type="ECO:0000256" key="1">
    <source>
        <dbReference type="ARBA" id="ARBA00000085"/>
    </source>
</evidence>
<dbReference type="Gene3D" id="1.10.287.130">
    <property type="match status" value="1"/>
</dbReference>
<proteinExistence type="predicted"/>
<dbReference type="SMART" id="SM00388">
    <property type="entry name" value="HisKA"/>
    <property type="match status" value="1"/>
</dbReference>
<keyword evidence="4" id="KW-0808">Transferase</keyword>
<dbReference type="InterPro" id="IPR036097">
    <property type="entry name" value="HisK_dim/P_sf"/>
</dbReference>
<name>A0A6G7PWN3_9BACT</name>
<dbReference type="SMART" id="SM00065">
    <property type="entry name" value="GAF"/>
    <property type="match status" value="1"/>
</dbReference>
<dbReference type="Gene3D" id="3.30.450.40">
    <property type="match status" value="1"/>
</dbReference>
<dbReference type="SMART" id="SM00387">
    <property type="entry name" value="HATPase_c"/>
    <property type="match status" value="1"/>
</dbReference>
<dbReference type="SUPFAM" id="SSF47384">
    <property type="entry name" value="Homodimeric domain of signal transducing histidine kinase"/>
    <property type="match status" value="1"/>
</dbReference>
<evidence type="ECO:0000256" key="5">
    <source>
        <dbReference type="ARBA" id="ARBA00022741"/>
    </source>
</evidence>
<dbReference type="Pfam" id="PF00512">
    <property type="entry name" value="HisKA"/>
    <property type="match status" value="1"/>
</dbReference>
<dbReference type="InterPro" id="IPR029016">
    <property type="entry name" value="GAF-like_dom_sf"/>
</dbReference>
<dbReference type="PROSITE" id="PS50109">
    <property type="entry name" value="HIS_KIN"/>
    <property type="match status" value="1"/>
</dbReference>
<dbReference type="InterPro" id="IPR003661">
    <property type="entry name" value="HisK_dim/P_dom"/>
</dbReference>
<dbReference type="SUPFAM" id="SSF55874">
    <property type="entry name" value="ATPase domain of HSP90 chaperone/DNA topoisomerase II/histidine kinase"/>
    <property type="match status" value="1"/>
</dbReference>
<keyword evidence="3" id="KW-0597">Phosphoprotein</keyword>
<dbReference type="InterPro" id="IPR003018">
    <property type="entry name" value="GAF"/>
</dbReference>
<evidence type="ECO:0000256" key="8">
    <source>
        <dbReference type="ARBA" id="ARBA00023012"/>
    </source>
</evidence>
<dbReference type="Gene3D" id="3.30.565.10">
    <property type="entry name" value="Histidine kinase-like ATPase, C-terminal domain"/>
    <property type="match status" value="1"/>
</dbReference>
<dbReference type="Proteomes" id="UP000502179">
    <property type="component" value="Chromosome"/>
</dbReference>
<dbReference type="AlphaFoldDB" id="A0A6G7PWN3"/>
<dbReference type="KEGG" id="tav:G4V39_07415"/>
<dbReference type="Pfam" id="PF02518">
    <property type="entry name" value="HATPase_c"/>
    <property type="match status" value="1"/>
</dbReference>
<dbReference type="InterPro" id="IPR004358">
    <property type="entry name" value="Sig_transdc_His_kin-like_C"/>
</dbReference>
<evidence type="ECO:0000313" key="10">
    <source>
        <dbReference type="Proteomes" id="UP000502179"/>
    </source>
</evidence>
<gene>
    <name evidence="9" type="ORF">G4V39_07415</name>
</gene>
<keyword evidence="10" id="KW-1185">Reference proteome</keyword>
<dbReference type="CDD" id="cd00082">
    <property type="entry name" value="HisKA"/>
    <property type="match status" value="1"/>
</dbReference>
<sequence length="713" mass="79358">MNGPKVRQLYPVGKKRSLGLKEALCLLETLSGQDRPQPRLERILEVLLHLMGLERGGIYLRDLDRRILTPLVTIGLSPDTPDDSPDNVLGYVLLNGEPLFRKRIDNEDEAFASPIFRGVASCALLPWSEEPRGVLILLSSQPRDWSLEEKDFCLLGLRLIIQLIREIGLVEEIRDQGRLVRLVKRLNQAFHPAHDLTKTLNSLVEGLQETLELSGVAAKLDLRGKIIQARSGRLPEYCEGTCLRAAETKVLLCEEALVFRGEIRPYQTVVCLPFEIPRGQGGLCLFSPEGKDGLCRALYILRPLLSILSRGLSTLVALEEVRQQAQKNQVVAEQLTGLYEIGLHLLVPSSPHDIAQEFLYQLTTHPGLSCPKAALVLKRDHRRYLAEVREEGRVIFSGSVSLPREGLPPEIANLMGPDPLIYPLMAGPESLGVLVLEGVPSYQDDRGFRLLASYLAVSLEKALLYSGLERANRELLITKDRLVDSEKRAALGELAAAIAHEIRNPLSILGGLAHRATRAKSYEEVQKYLQRLISQVARLEKVLRGLLDVNYRCPQCFGQEDLNRLVEEALFLLEKEIGARGLRVEKDFQSLPPVDCDGQEIRYVLSCLILNAIQAMGEGGVLSIKTYSVAEPDPGVVCEVSDTGGGIPLEILPNIFNPFFGTKRSRGLGLALAYRIVRFHEGEILVDNRPGKGATFIVRLPLRGKSRRIFRKE</sequence>
<keyword evidence="5" id="KW-0547">Nucleotide-binding</keyword>
<evidence type="ECO:0000256" key="6">
    <source>
        <dbReference type="ARBA" id="ARBA00022777"/>
    </source>
</evidence>
<dbReference type="InterPro" id="IPR003594">
    <property type="entry name" value="HATPase_dom"/>
</dbReference>
<dbReference type="InterPro" id="IPR005467">
    <property type="entry name" value="His_kinase_dom"/>
</dbReference>
<dbReference type="SUPFAM" id="SSF55781">
    <property type="entry name" value="GAF domain-like"/>
    <property type="match status" value="1"/>
</dbReference>
<dbReference type="Pfam" id="PF01590">
    <property type="entry name" value="GAF"/>
    <property type="match status" value="1"/>
</dbReference>
<evidence type="ECO:0000256" key="4">
    <source>
        <dbReference type="ARBA" id="ARBA00022679"/>
    </source>
</evidence>
<dbReference type="InterPro" id="IPR036890">
    <property type="entry name" value="HATPase_C_sf"/>
</dbReference>
<dbReference type="PANTHER" id="PTHR43065">
    <property type="entry name" value="SENSOR HISTIDINE KINASE"/>
    <property type="match status" value="1"/>
</dbReference>
<evidence type="ECO:0000256" key="3">
    <source>
        <dbReference type="ARBA" id="ARBA00022553"/>
    </source>
</evidence>
<evidence type="ECO:0000256" key="7">
    <source>
        <dbReference type="ARBA" id="ARBA00022840"/>
    </source>
</evidence>
<reference evidence="9 10" key="1">
    <citation type="submission" date="2020-02" db="EMBL/GenBank/DDBJ databases">
        <title>Genome analysis of Thermosulfuriphilus ammonigenes ST65T, an anaerobic thermophilic chemolithoautotrophic bacterium isolated from a deep-sea hydrothermal vent.</title>
        <authorList>
            <person name="Slobodkina G."/>
            <person name="Allioux M."/>
            <person name="Merkel A."/>
            <person name="Alain K."/>
            <person name="Jebbar M."/>
            <person name="Slobodkin A."/>
        </authorList>
    </citation>
    <scope>NUCLEOTIDE SEQUENCE [LARGE SCALE GENOMIC DNA]</scope>
    <source>
        <strain evidence="9 10">ST65</strain>
    </source>
</reference>
<dbReference type="PRINTS" id="PR00344">
    <property type="entry name" value="BCTRLSENSOR"/>
</dbReference>
<evidence type="ECO:0000256" key="2">
    <source>
        <dbReference type="ARBA" id="ARBA00012438"/>
    </source>
</evidence>
<organism evidence="9 10">
    <name type="scientific">Thermosulfuriphilus ammonigenes</name>
    <dbReference type="NCBI Taxonomy" id="1936021"/>
    <lineage>
        <taxon>Bacteria</taxon>
        <taxon>Pseudomonadati</taxon>
        <taxon>Thermodesulfobacteriota</taxon>
        <taxon>Thermodesulfobacteria</taxon>
        <taxon>Thermodesulfobacteriales</taxon>
        <taxon>Thermodesulfobacteriaceae</taxon>
        <taxon>Thermosulfuriphilus</taxon>
    </lineage>
</organism>
<evidence type="ECO:0000313" key="9">
    <source>
        <dbReference type="EMBL" id="QIJ72105.1"/>
    </source>
</evidence>
<accession>A0A6G7PWN3</accession>